<dbReference type="Proteomes" id="UP000053732">
    <property type="component" value="Unassembled WGS sequence"/>
</dbReference>
<reference evidence="2 3" key="1">
    <citation type="journal article" date="2014" name="Nat. Commun.">
        <title>Multiple recent horizontal transfers of a large genomic region in cheese making fungi.</title>
        <authorList>
            <person name="Cheeseman K."/>
            <person name="Ropars J."/>
            <person name="Renault P."/>
            <person name="Dupont J."/>
            <person name="Gouzy J."/>
            <person name="Branca A."/>
            <person name="Abraham A.L."/>
            <person name="Ceppi M."/>
            <person name="Conseiller E."/>
            <person name="Debuchy R."/>
            <person name="Malagnac F."/>
            <person name="Goarin A."/>
            <person name="Silar P."/>
            <person name="Lacoste S."/>
            <person name="Sallet E."/>
            <person name="Bensimon A."/>
            <person name="Giraud T."/>
            <person name="Brygoo Y."/>
        </authorList>
    </citation>
    <scope>NUCLEOTIDE SEQUENCE [LARGE SCALE GENOMIC DNA]</scope>
    <source>
        <strain evidence="3">FM 013</strain>
    </source>
</reference>
<name>A0A0G4P4Q7_PENC3</name>
<proteinExistence type="predicted"/>
<organism evidence="2 3">
    <name type="scientific">Penicillium camemberti (strain FM 013)</name>
    <dbReference type="NCBI Taxonomy" id="1429867"/>
    <lineage>
        <taxon>Eukaryota</taxon>
        <taxon>Fungi</taxon>
        <taxon>Dikarya</taxon>
        <taxon>Ascomycota</taxon>
        <taxon>Pezizomycotina</taxon>
        <taxon>Eurotiomycetes</taxon>
        <taxon>Eurotiomycetidae</taxon>
        <taxon>Eurotiales</taxon>
        <taxon>Aspergillaceae</taxon>
        <taxon>Penicillium</taxon>
    </lineage>
</organism>
<sequence>MCTNPVQRFTFLALDNHILAKCSKFWLSYQRGRLSKYRFLYLIMPASMPLEICCFFFPI</sequence>
<protein>
    <submittedName>
        <fullName evidence="2">Str. FM013</fullName>
    </submittedName>
</protein>
<evidence type="ECO:0000256" key="1">
    <source>
        <dbReference type="SAM" id="Phobius"/>
    </source>
</evidence>
<keyword evidence="1" id="KW-1133">Transmembrane helix</keyword>
<feature type="transmembrane region" description="Helical" evidence="1">
    <location>
        <begin position="39"/>
        <end position="58"/>
    </location>
</feature>
<dbReference type="EMBL" id="HG793138">
    <property type="protein sequence ID" value="CRL21262.1"/>
    <property type="molecule type" value="Genomic_DNA"/>
</dbReference>
<accession>A0A0G4P4Q7</accession>
<evidence type="ECO:0000313" key="3">
    <source>
        <dbReference type="Proteomes" id="UP000053732"/>
    </source>
</evidence>
<keyword evidence="1" id="KW-0472">Membrane</keyword>
<keyword evidence="3" id="KW-1185">Reference proteome</keyword>
<dbReference type="AlphaFoldDB" id="A0A0G4P4Q7"/>
<keyword evidence="1" id="KW-0812">Transmembrane</keyword>
<gene>
    <name evidence="2" type="ORF">PCAMFM013_S005g000426</name>
</gene>
<evidence type="ECO:0000313" key="2">
    <source>
        <dbReference type="EMBL" id="CRL21262.1"/>
    </source>
</evidence>